<dbReference type="PANTHER" id="PTHR47219">
    <property type="entry name" value="RAB GTPASE-ACTIVATING PROTEIN 1-LIKE"/>
    <property type="match status" value="1"/>
</dbReference>
<evidence type="ECO:0000259" key="2">
    <source>
        <dbReference type="PROSITE" id="PS50086"/>
    </source>
</evidence>
<sequence length="457" mass="54491">MSESQNPKLCIDNILESLPFEIIQQSRRRNRNLQNIKDKNSKHQSKIFQRSISEDKEQIKNQSYKDQKNPAKSKDDQPLTQQEQFEYKLIQVEISDFVIIERCKNGHDIYLLQEEDWKKIISQKSFQGFNFLDIHVSLLKQNLFFQERRELWQFFCSVDVIQEKIEQTNKTFYQYSKLHNNFLEQIDKDIPRTLIGCEFLANQENTQSLRNILMAYANYDPDLGYTQGMNIIAGNLLVCFDLQSNDNQFLEGVEIYDPKRDELVFYIFIYIMIEQNWRSIFLPGFPGLIRMMNALESQFKTDLPQLYQHFQDLGIDLNICFQYQYLTLLMYGISWKISRMIFDIFFFEGEQIIHTFIIGMLKYCQDTLLKLQTFEDIVKFCRNDMILQFYGLFSIHLDGKKDLTNTLFNLGFIKQYGLIKENNLEVTKNINTNQNKQNDSGQINRIGKFIKQFFRKP</sequence>
<dbReference type="SMART" id="SM00164">
    <property type="entry name" value="TBC"/>
    <property type="match status" value="1"/>
</dbReference>
<dbReference type="PROSITE" id="PS50086">
    <property type="entry name" value="TBC_RABGAP"/>
    <property type="match status" value="1"/>
</dbReference>
<dbReference type="InterPro" id="IPR050302">
    <property type="entry name" value="Rab_GAP_TBC_domain"/>
</dbReference>
<comment type="caution">
    <text evidence="3">The sequence shown here is derived from an EMBL/GenBank/DDBJ whole genome shotgun (WGS) entry which is preliminary data.</text>
</comment>
<evidence type="ECO:0000313" key="4">
    <source>
        <dbReference type="Proteomes" id="UP000692954"/>
    </source>
</evidence>
<dbReference type="Pfam" id="PF00566">
    <property type="entry name" value="RabGAP-TBC"/>
    <property type="match status" value="1"/>
</dbReference>
<feature type="domain" description="Rab-GAP TBC" evidence="2">
    <location>
        <begin position="142"/>
        <end position="349"/>
    </location>
</feature>
<dbReference type="FunFam" id="1.10.8.270:FF:000084">
    <property type="entry name" value="Uncharacterized protein"/>
    <property type="match status" value="1"/>
</dbReference>
<dbReference type="PANTHER" id="PTHR47219:SF9">
    <property type="entry name" value="GTPASE ACTIVATING PROTEIN AND CENTROSOME-ASSOCIATED, ISOFORM B"/>
    <property type="match status" value="1"/>
</dbReference>
<accession>A0A8S1QU18</accession>
<reference evidence="3" key="1">
    <citation type="submission" date="2021-01" db="EMBL/GenBank/DDBJ databases">
        <authorList>
            <consortium name="Genoscope - CEA"/>
            <person name="William W."/>
        </authorList>
    </citation>
    <scope>NUCLEOTIDE SEQUENCE</scope>
</reference>
<keyword evidence="4" id="KW-1185">Reference proteome</keyword>
<evidence type="ECO:0000313" key="3">
    <source>
        <dbReference type="EMBL" id="CAD8119296.1"/>
    </source>
</evidence>
<dbReference type="AlphaFoldDB" id="A0A8S1QU18"/>
<dbReference type="Proteomes" id="UP000692954">
    <property type="component" value="Unassembled WGS sequence"/>
</dbReference>
<dbReference type="EMBL" id="CAJJDN010000120">
    <property type="protein sequence ID" value="CAD8119296.1"/>
    <property type="molecule type" value="Genomic_DNA"/>
</dbReference>
<evidence type="ECO:0000256" key="1">
    <source>
        <dbReference type="SAM" id="MobiDB-lite"/>
    </source>
</evidence>
<organism evidence="3 4">
    <name type="scientific">Paramecium sonneborni</name>
    <dbReference type="NCBI Taxonomy" id="65129"/>
    <lineage>
        <taxon>Eukaryota</taxon>
        <taxon>Sar</taxon>
        <taxon>Alveolata</taxon>
        <taxon>Ciliophora</taxon>
        <taxon>Intramacronucleata</taxon>
        <taxon>Oligohymenophorea</taxon>
        <taxon>Peniculida</taxon>
        <taxon>Parameciidae</taxon>
        <taxon>Paramecium</taxon>
    </lineage>
</organism>
<feature type="compositionally biased region" description="Basic and acidic residues" evidence="1">
    <location>
        <begin position="52"/>
        <end position="77"/>
    </location>
</feature>
<gene>
    <name evidence="3" type="ORF">PSON_ATCC_30995.1.T1200144</name>
</gene>
<dbReference type="InterPro" id="IPR000195">
    <property type="entry name" value="Rab-GAP-TBC_dom"/>
</dbReference>
<protein>
    <recommendedName>
        <fullName evidence="2">Rab-GAP TBC domain-containing protein</fullName>
    </recommendedName>
</protein>
<dbReference type="GO" id="GO:0005096">
    <property type="term" value="F:GTPase activator activity"/>
    <property type="evidence" value="ECO:0007669"/>
    <property type="project" value="TreeGrafter"/>
</dbReference>
<feature type="region of interest" description="Disordered" evidence="1">
    <location>
        <begin position="31"/>
        <end position="78"/>
    </location>
</feature>
<dbReference type="OrthoDB" id="294251at2759"/>
<proteinExistence type="predicted"/>
<dbReference type="GO" id="GO:0031267">
    <property type="term" value="F:small GTPase binding"/>
    <property type="evidence" value="ECO:0007669"/>
    <property type="project" value="TreeGrafter"/>
</dbReference>
<name>A0A8S1QU18_9CILI</name>